<keyword evidence="4" id="KW-1185">Reference proteome</keyword>
<dbReference type="SMART" id="SM00228">
    <property type="entry name" value="PDZ"/>
    <property type="match status" value="2"/>
</dbReference>
<dbReference type="SUPFAM" id="SSF50156">
    <property type="entry name" value="PDZ domain-like"/>
    <property type="match status" value="2"/>
</dbReference>
<dbReference type="InterPro" id="IPR036034">
    <property type="entry name" value="PDZ_sf"/>
</dbReference>
<evidence type="ECO:0000259" key="2">
    <source>
        <dbReference type="PROSITE" id="PS50106"/>
    </source>
</evidence>
<protein>
    <recommendedName>
        <fullName evidence="2">PDZ domain-containing protein</fullName>
    </recommendedName>
</protein>
<dbReference type="InterPro" id="IPR040264">
    <property type="entry name" value="T15H9.4-like"/>
</dbReference>
<feature type="domain" description="PDZ" evidence="2">
    <location>
        <begin position="35"/>
        <end position="84"/>
    </location>
</feature>
<organism evidence="3 4">
    <name type="scientific">Pristionchus fissidentatus</name>
    <dbReference type="NCBI Taxonomy" id="1538716"/>
    <lineage>
        <taxon>Eukaryota</taxon>
        <taxon>Metazoa</taxon>
        <taxon>Ecdysozoa</taxon>
        <taxon>Nematoda</taxon>
        <taxon>Chromadorea</taxon>
        <taxon>Rhabditida</taxon>
        <taxon>Rhabditina</taxon>
        <taxon>Diplogasteromorpha</taxon>
        <taxon>Diplogasteroidea</taxon>
        <taxon>Neodiplogasteridae</taxon>
        <taxon>Pristionchus</taxon>
    </lineage>
</organism>
<dbReference type="EMBL" id="BTSY01000003">
    <property type="protein sequence ID" value="GMT18964.1"/>
    <property type="molecule type" value="Genomic_DNA"/>
</dbReference>
<accession>A0AAV5VHJ0</accession>
<dbReference type="PANTHER" id="PTHR31327">
    <property type="entry name" value="SPERM MEIOSIS PDZ DOMAIN CONTAINING PROTEINS-RELATED"/>
    <property type="match status" value="1"/>
</dbReference>
<dbReference type="InterPro" id="IPR001478">
    <property type="entry name" value="PDZ"/>
</dbReference>
<name>A0AAV5VHJ0_9BILA</name>
<dbReference type="Proteomes" id="UP001432322">
    <property type="component" value="Unassembled WGS sequence"/>
</dbReference>
<feature type="compositionally biased region" description="Basic and acidic residues" evidence="1">
    <location>
        <begin position="305"/>
        <end position="316"/>
    </location>
</feature>
<dbReference type="AlphaFoldDB" id="A0AAV5VHJ0"/>
<dbReference type="PROSITE" id="PS50106">
    <property type="entry name" value="PDZ"/>
    <property type="match status" value="1"/>
</dbReference>
<reference evidence="3" key="1">
    <citation type="submission" date="2023-10" db="EMBL/GenBank/DDBJ databases">
        <title>Genome assembly of Pristionchus species.</title>
        <authorList>
            <person name="Yoshida K."/>
            <person name="Sommer R.J."/>
        </authorList>
    </citation>
    <scope>NUCLEOTIDE SEQUENCE</scope>
    <source>
        <strain evidence="3">RS5133</strain>
    </source>
</reference>
<sequence>LSSFLIHFPPMSERKSAVSPVSPRPPTPPNRYTETIRLKVKKGTRLAINVRQSDNCVTRIQEASPLLHRINIGDRIIAVNGKPIDLKRLQEFLEENWDKEFLVKLERLTFSWSWLRKTTLECIATDKENEVKVIGRAINVYKVVLHDFTPSEIRSPLGLQIRYDARERIEIYHVAPKSICATHLRSGDIIREVNGRTVCSKSMCQAWMQQSLCATKKVALTIETPVNGHDSYREQEEMPEEVLQIAKKQIDFLKRGGASRLTPKGISAVRSSSSTTIIDVFKKTESPKLARSPGIEQRVTMSSSERLEFEHHADMDPNKIKNCKNIK</sequence>
<dbReference type="Gene3D" id="2.30.42.10">
    <property type="match status" value="1"/>
</dbReference>
<dbReference type="PANTHER" id="PTHR31327:SF3">
    <property type="entry name" value="PDZ DOMAIN-CONTAINING PROTEIN"/>
    <property type="match status" value="1"/>
</dbReference>
<comment type="caution">
    <text evidence="3">The sequence shown here is derived from an EMBL/GenBank/DDBJ whole genome shotgun (WGS) entry which is preliminary data.</text>
</comment>
<gene>
    <name evidence="3" type="ORF">PFISCL1PPCAC_10261</name>
</gene>
<evidence type="ECO:0000313" key="3">
    <source>
        <dbReference type="EMBL" id="GMT18964.1"/>
    </source>
</evidence>
<feature type="region of interest" description="Disordered" evidence="1">
    <location>
        <begin position="289"/>
        <end position="316"/>
    </location>
</feature>
<evidence type="ECO:0000313" key="4">
    <source>
        <dbReference type="Proteomes" id="UP001432322"/>
    </source>
</evidence>
<feature type="non-terminal residue" evidence="3">
    <location>
        <position position="1"/>
    </location>
</feature>
<evidence type="ECO:0000256" key="1">
    <source>
        <dbReference type="SAM" id="MobiDB-lite"/>
    </source>
</evidence>
<proteinExistence type="predicted"/>